<evidence type="ECO:0000256" key="5">
    <source>
        <dbReference type="ARBA" id="ARBA00022898"/>
    </source>
</evidence>
<name>A0A921IP17_9FIRM</name>
<comment type="similarity">
    <text evidence="2">Belongs to the class-V pyridoxal-phosphate-dependent aminotransferase family. NifS/IscS subfamily.</text>
</comment>
<dbReference type="AlphaFoldDB" id="A0A921IP17"/>
<dbReference type="SUPFAM" id="SSF53383">
    <property type="entry name" value="PLP-dependent transferases"/>
    <property type="match status" value="1"/>
</dbReference>
<reference evidence="10" key="2">
    <citation type="submission" date="2021-09" db="EMBL/GenBank/DDBJ databases">
        <authorList>
            <person name="Gilroy R."/>
        </authorList>
    </citation>
    <scope>NUCLEOTIDE SEQUENCE</scope>
    <source>
        <strain evidence="10">ChiBcec21-2208</strain>
    </source>
</reference>
<comment type="caution">
    <text evidence="10">The sequence shown here is derived from an EMBL/GenBank/DDBJ whole genome shotgun (WGS) entry which is preliminary data.</text>
</comment>
<keyword evidence="5" id="KW-0663">Pyridoxal phosphate</keyword>
<proteinExistence type="inferred from homology"/>
<sequence length="385" mass="41671">MLSDPQLHYLDNAATTRIDPAVTEVIHDALVELWANPSSLYDPAVAAQDGIENARARIAKTLHCRSDEVYFTGCGTEGNNMAVWGAAMPRRHWGNKIVVSGFEHPSVQLAVRALKNEGFQVVEILPEADGHLDVQKFLAAVDKNTVLASCMAVNNETGVVQDIAALAAGIKTRNNRTHFHVDAVQAWLRIPIDLQKWAGVDTLAVSGHKIHAPKGIGALFIRDSQRQTLCPPYHGGHQERGLRPGTENTPYIVGLGLAAAKGYQAMRTREAHIAKLSRRLREGLANMPGIIINSPEDAVPEVVNFSTGCINSQTFINYLNTRGVLVSGGSACDKGEPSHTLQAMGCDDRIIQTALRVSFCAENTDEDVDALLDGLSNGLKSLQHI</sequence>
<dbReference type="InterPro" id="IPR000192">
    <property type="entry name" value="Aminotrans_V_dom"/>
</dbReference>
<gene>
    <name evidence="10" type="ORF">K8V20_11595</name>
</gene>
<dbReference type="InterPro" id="IPR015424">
    <property type="entry name" value="PyrdxlP-dep_Trfase"/>
</dbReference>
<evidence type="ECO:0000256" key="6">
    <source>
        <dbReference type="ARBA" id="ARBA00023004"/>
    </source>
</evidence>
<dbReference type="InterPro" id="IPR015422">
    <property type="entry name" value="PyrdxlP-dep_Trfase_small"/>
</dbReference>
<dbReference type="Proteomes" id="UP000782880">
    <property type="component" value="Unassembled WGS sequence"/>
</dbReference>
<evidence type="ECO:0000256" key="7">
    <source>
        <dbReference type="ARBA" id="ARBA00023014"/>
    </source>
</evidence>
<evidence type="ECO:0000313" key="11">
    <source>
        <dbReference type="Proteomes" id="UP000782880"/>
    </source>
</evidence>
<reference evidence="10" key="1">
    <citation type="journal article" date="2021" name="PeerJ">
        <title>Extensive microbial diversity within the chicken gut microbiome revealed by metagenomics and culture.</title>
        <authorList>
            <person name="Gilroy R."/>
            <person name="Ravi A."/>
            <person name="Getino M."/>
            <person name="Pursley I."/>
            <person name="Horton D.L."/>
            <person name="Alikhan N.F."/>
            <person name="Baker D."/>
            <person name="Gharbi K."/>
            <person name="Hall N."/>
            <person name="Watson M."/>
            <person name="Adriaenssens E.M."/>
            <person name="Foster-Nyarko E."/>
            <person name="Jarju S."/>
            <person name="Secka A."/>
            <person name="Antonio M."/>
            <person name="Oren A."/>
            <person name="Chaudhuri R.R."/>
            <person name="La Ragione R."/>
            <person name="Hildebrand F."/>
            <person name="Pallen M.J."/>
        </authorList>
    </citation>
    <scope>NUCLEOTIDE SEQUENCE</scope>
    <source>
        <strain evidence="10">ChiBcec21-2208</strain>
    </source>
</reference>
<evidence type="ECO:0000256" key="4">
    <source>
        <dbReference type="ARBA" id="ARBA00022723"/>
    </source>
</evidence>
<dbReference type="PANTHER" id="PTHR11601">
    <property type="entry name" value="CYSTEINE DESULFURYLASE FAMILY MEMBER"/>
    <property type="match status" value="1"/>
</dbReference>
<accession>A0A921IP17</accession>
<dbReference type="Gene3D" id="3.40.640.10">
    <property type="entry name" value="Type I PLP-dependent aspartate aminotransferase-like (Major domain)"/>
    <property type="match status" value="1"/>
</dbReference>
<dbReference type="PANTHER" id="PTHR11601:SF34">
    <property type="entry name" value="CYSTEINE DESULFURASE"/>
    <property type="match status" value="1"/>
</dbReference>
<keyword evidence="7" id="KW-0411">Iron-sulfur</keyword>
<dbReference type="GO" id="GO:0051536">
    <property type="term" value="F:iron-sulfur cluster binding"/>
    <property type="evidence" value="ECO:0007669"/>
    <property type="project" value="UniProtKB-KW"/>
</dbReference>
<comment type="catalytic activity">
    <reaction evidence="8">
        <text>(sulfur carrier)-H + L-cysteine = (sulfur carrier)-SH + L-alanine</text>
        <dbReference type="Rhea" id="RHEA:43892"/>
        <dbReference type="Rhea" id="RHEA-COMP:14737"/>
        <dbReference type="Rhea" id="RHEA-COMP:14739"/>
        <dbReference type="ChEBI" id="CHEBI:29917"/>
        <dbReference type="ChEBI" id="CHEBI:35235"/>
        <dbReference type="ChEBI" id="CHEBI:57972"/>
        <dbReference type="ChEBI" id="CHEBI:64428"/>
        <dbReference type="EC" id="2.8.1.7"/>
    </reaction>
</comment>
<feature type="domain" description="Aminotransferase class V" evidence="9">
    <location>
        <begin position="8"/>
        <end position="371"/>
    </location>
</feature>
<dbReference type="Pfam" id="PF00266">
    <property type="entry name" value="Aminotran_5"/>
    <property type="match status" value="1"/>
</dbReference>
<dbReference type="EMBL" id="DYVE01000299">
    <property type="protein sequence ID" value="HJG29273.1"/>
    <property type="molecule type" value="Genomic_DNA"/>
</dbReference>
<dbReference type="GO" id="GO:0031071">
    <property type="term" value="F:cysteine desulfurase activity"/>
    <property type="evidence" value="ECO:0007669"/>
    <property type="project" value="UniProtKB-EC"/>
</dbReference>
<evidence type="ECO:0000256" key="8">
    <source>
        <dbReference type="ARBA" id="ARBA00050776"/>
    </source>
</evidence>
<dbReference type="InterPro" id="IPR015421">
    <property type="entry name" value="PyrdxlP-dep_Trfase_major"/>
</dbReference>
<dbReference type="PIRSF" id="PIRSF005572">
    <property type="entry name" value="NifS"/>
    <property type="match status" value="1"/>
</dbReference>
<protein>
    <submittedName>
        <fullName evidence="10">Cysteine desulfurase</fullName>
    </submittedName>
</protein>
<evidence type="ECO:0000256" key="1">
    <source>
        <dbReference type="ARBA" id="ARBA00001933"/>
    </source>
</evidence>
<evidence type="ECO:0000259" key="9">
    <source>
        <dbReference type="Pfam" id="PF00266"/>
    </source>
</evidence>
<evidence type="ECO:0000256" key="3">
    <source>
        <dbReference type="ARBA" id="ARBA00022679"/>
    </source>
</evidence>
<keyword evidence="3" id="KW-0808">Transferase</keyword>
<comment type="cofactor">
    <cofactor evidence="1">
        <name>pyridoxal 5'-phosphate</name>
        <dbReference type="ChEBI" id="CHEBI:597326"/>
    </cofactor>
</comment>
<evidence type="ECO:0000256" key="2">
    <source>
        <dbReference type="ARBA" id="ARBA00006490"/>
    </source>
</evidence>
<evidence type="ECO:0000313" key="10">
    <source>
        <dbReference type="EMBL" id="HJG29273.1"/>
    </source>
</evidence>
<dbReference type="Gene3D" id="3.90.1150.10">
    <property type="entry name" value="Aspartate Aminotransferase, domain 1"/>
    <property type="match status" value="1"/>
</dbReference>
<keyword evidence="6" id="KW-0408">Iron</keyword>
<dbReference type="InterPro" id="IPR016454">
    <property type="entry name" value="Cysteine_dSase"/>
</dbReference>
<dbReference type="GO" id="GO:0046872">
    <property type="term" value="F:metal ion binding"/>
    <property type="evidence" value="ECO:0007669"/>
    <property type="project" value="UniProtKB-KW"/>
</dbReference>
<dbReference type="Gene3D" id="1.10.260.50">
    <property type="match status" value="1"/>
</dbReference>
<organism evidence="10 11">
    <name type="scientific">Subdoligranulum variabile</name>
    <dbReference type="NCBI Taxonomy" id="214851"/>
    <lineage>
        <taxon>Bacteria</taxon>
        <taxon>Bacillati</taxon>
        <taxon>Bacillota</taxon>
        <taxon>Clostridia</taxon>
        <taxon>Eubacteriales</taxon>
        <taxon>Oscillospiraceae</taxon>
        <taxon>Subdoligranulum</taxon>
    </lineage>
</organism>
<keyword evidence="4" id="KW-0479">Metal-binding</keyword>